<gene>
    <name evidence="4" type="ORF">Focb16_v004278</name>
</gene>
<organism evidence="4 5">
    <name type="scientific">Fusarium oxysporum f. sp. cubense</name>
    <dbReference type="NCBI Taxonomy" id="61366"/>
    <lineage>
        <taxon>Eukaryota</taxon>
        <taxon>Fungi</taxon>
        <taxon>Dikarya</taxon>
        <taxon>Ascomycota</taxon>
        <taxon>Pezizomycotina</taxon>
        <taxon>Sordariomycetes</taxon>
        <taxon>Hypocreomycetidae</taxon>
        <taxon>Hypocreales</taxon>
        <taxon>Nectriaceae</taxon>
        <taxon>Fusarium</taxon>
        <taxon>Fusarium oxysporum species complex</taxon>
    </lineage>
</organism>
<dbReference type="Proteomes" id="UP000320707">
    <property type="component" value="Unassembled WGS sequence"/>
</dbReference>
<dbReference type="GO" id="GO:0005634">
    <property type="term" value="C:nucleus"/>
    <property type="evidence" value="ECO:0007669"/>
    <property type="project" value="TreeGrafter"/>
</dbReference>
<comment type="caution">
    <text evidence="4">The sequence shown here is derived from an EMBL/GenBank/DDBJ whole genome shotgun (WGS) entry which is preliminary data.</text>
</comment>
<dbReference type="InterPro" id="IPR004875">
    <property type="entry name" value="DDE_SF_endonuclease_dom"/>
</dbReference>
<dbReference type="GO" id="GO:0003677">
    <property type="term" value="F:DNA binding"/>
    <property type="evidence" value="ECO:0007669"/>
    <property type="project" value="UniProtKB-KW"/>
</dbReference>
<reference evidence="4 5" key="1">
    <citation type="journal article" date="2019" name="Microbiol. Resour. Announc.">
        <title>High-quality draft genome sequence of Fusarium oxysporum f. sp. cubense strain 160527, a causal agent of Panama disease.</title>
        <authorList>
            <person name="Asai S."/>
            <person name="Ayukawa Y."/>
            <person name="Gan P."/>
            <person name="Masuda S."/>
            <person name="Komatsu K."/>
            <person name="Shirasu K."/>
            <person name="Arie T."/>
        </authorList>
    </citation>
    <scope>NUCLEOTIDE SEQUENCE [LARGE SCALE GENOMIC DNA]</scope>
    <source>
        <strain evidence="4 5">160527</strain>
    </source>
</reference>
<evidence type="ECO:0000256" key="2">
    <source>
        <dbReference type="SAM" id="MobiDB-lite"/>
    </source>
</evidence>
<dbReference type="PANTHER" id="PTHR19303">
    <property type="entry name" value="TRANSPOSON"/>
    <property type="match status" value="1"/>
</dbReference>
<dbReference type="Pfam" id="PF03184">
    <property type="entry name" value="DDE_1"/>
    <property type="match status" value="1"/>
</dbReference>
<dbReference type="Pfam" id="PF03221">
    <property type="entry name" value="HTH_Tnp_Tc5"/>
    <property type="match status" value="1"/>
</dbReference>
<feature type="region of interest" description="Disordered" evidence="2">
    <location>
        <begin position="355"/>
        <end position="387"/>
    </location>
</feature>
<protein>
    <recommendedName>
        <fullName evidence="3">HTH CENPB-type domain-containing protein</fullName>
    </recommendedName>
</protein>
<feature type="region of interest" description="Disordered" evidence="2">
    <location>
        <begin position="30"/>
        <end position="54"/>
    </location>
</feature>
<dbReference type="SMART" id="SM00674">
    <property type="entry name" value="CENPB"/>
    <property type="match status" value="1"/>
</dbReference>
<evidence type="ECO:0000313" key="4">
    <source>
        <dbReference type="EMBL" id="TVY62498.1"/>
    </source>
</evidence>
<dbReference type="PANTHER" id="PTHR19303:SF74">
    <property type="entry name" value="POGO TRANSPOSABLE ELEMENT WITH KRAB DOMAIN"/>
    <property type="match status" value="1"/>
</dbReference>
<dbReference type="InterPro" id="IPR006600">
    <property type="entry name" value="HTH_CenpB_DNA-bd_dom"/>
</dbReference>
<evidence type="ECO:0000259" key="3">
    <source>
        <dbReference type="PROSITE" id="PS51253"/>
    </source>
</evidence>
<sequence length="503" mass="57428">MGDISILQAGDSKAQREPGFDVEQVMKQLTNYSRKDRPARRGLSQNEAAQKRGVPQWTISRRLSGQASRNERIQAHQRISKSQEDTLIRWVLRQESLGYAPSHSQVRACVEVILQQQGDNKPLGKHWTTRFVKRHPKLSTKIGKRQEAARFDGFTPKAVNWYFDIRENEYGWIKPENTVNVDEGGIMVGFADWHYITSPNGWTDNHIALEWLKDVYLPQTEPHDASDARLIILDGHGSHAQDEWMATCFLNNVYCCYLPAHCSHGLQPLDNGIFNVIKGAYRKELQMLASLTDSAPVDKVNFIRAYAKAREAGMRKDIILSGWRFTGNWPINRHKALTHPEIQPDKEKLLEEFKTPSPPQLHSDDTPKTSRQVREMAKHRSRPTRQKYSKIAKGLEALEMKVAVQNARITGLEEQMAQVRRGKKRKAVPNPNRRFMALSENIAAGEALPDSKEAEIEVDVDEEVESVIEVGVSSEDEGDDFMVVTKHCQRTRSGREVKKPRRQ</sequence>
<proteinExistence type="predicted"/>
<accession>A0A559KRX7</accession>
<feature type="compositionally biased region" description="Basic and acidic residues" evidence="2">
    <location>
        <begin position="362"/>
        <end position="378"/>
    </location>
</feature>
<feature type="domain" description="HTH CENPB-type" evidence="3">
    <location>
        <begin position="71"/>
        <end position="141"/>
    </location>
</feature>
<evidence type="ECO:0000313" key="5">
    <source>
        <dbReference type="Proteomes" id="UP000320707"/>
    </source>
</evidence>
<keyword evidence="1" id="KW-0238">DNA-binding</keyword>
<name>A0A559KRX7_FUSOC</name>
<dbReference type="InterPro" id="IPR050863">
    <property type="entry name" value="CenT-Element_Derived"/>
</dbReference>
<evidence type="ECO:0000256" key="1">
    <source>
        <dbReference type="ARBA" id="ARBA00023125"/>
    </source>
</evidence>
<dbReference type="EMBL" id="SRMI01000010">
    <property type="protein sequence ID" value="TVY62498.1"/>
    <property type="molecule type" value="Genomic_DNA"/>
</dbReference>
<dbReference type="PROSITE" id="PS51253">
    <property type="entry name" value="HTH_CENPB"/>
    <property type="match status" value="1"/>
</dbReference>
<dbReference type="AlphaFoldDB" id="A0A559KRX7"/>